<dbReference type="AlphaFoldDB" id="A0A3B4AVI9"/>
<dbReference type="Proteomes" id="UP000261520">
    <property type="component" value="Unplaced"/>
</dbReference>
<reference evidence="2" key="2">
    <citation type="submission" date="2025-09" db="UniProtKB">
        <authorList>
            <consortium name="Ensembl"/>
        </authorList>
    </citation>
    <scope>IDENTIFICATION</scope>
</reference>
<dbReference type="SUPFAM" id="SSF51110">
    <property type="entry name" value="alpha-D-mannose-specific plant lectins"/>
    <property type="match status" value="1"/>
</dbReference>
<feature type="domain" description="Bulb-type lectin" evidence="1">
    <location>
        <begin position="22"/>
        <end position="98"/>
    </location>
</feature>
<dbReference type="PROSITE" id="PS50927">
    <property type="entry name" value="BULB_LECTIN"/>
    <property type="match status" value="1"/>
</dbReference>
<dbReference type="InterPro" id="IPR036426">
    <property type="entry name" value="Bulb-type_lectin_dom_sf"/>
</dbReference>
<protein>
    <recommendedName>
        <fullName evidence="1">Bulb-type lectin domain-containing protein</fullName>
    </recommendedName>
</protein>
<evidence type="ECO:0000313" key="2">
    <source>
        <dbReference type="Ensembl" id="ENSPMGP00000020346.1"/>
    </source>
</evidence>
<reference evidence="2" key="1">
    <citation type="submission" date="2025-08" db="UniProtKB">
        <authorList>
            <consortium name="Ensembl"/>
        </authorList>
    </citation>
    <scope>IDENTIFICATION</scope>
</reference>
<sequence>MCYLSIRLHYITIRQRHSFHLALILSQVIELTTFRSRVPDPVFPAPPPQNDSNLVVYRRGHGAVWATGTVDSSAVRLVLQSDGNLVMFDSYKRVVWQS</sequence>
<dbReference type="Gene3D" id="2.90.10.10">
    <property type="entry name" value="Bulb-type lectin domain"/>
    <property type="match status" value="1"/>
</dbReference>
<organism evidence="2 3">
    <name type="scientific">Periophthalmus magnuspinnatus</name>
    <dbReference type="NCBI Taxonomy" id="409849"/>
    <lineage>
        <taxon>Eukaryota</taxon>
        <taxon>Metazoa</taxon>
        <taxon>Chordata</taxon>
        <taxon>Craniata</taxon>
        <taxon>Vertebrata</taxon>
        <taxon>Euteleostomi</taxon>
        <taxon>Actinopterygii</taxon>
        <taxon>Neopterygii</taxon>
        <taxon>Teleostei</taxon>
        <taxon>Neoteleostei</taxon>
        <taxon>Acanthomorphata</taxon>
        <taxon>Gobiaria</taxon>
        <taxon>Gobiiformes</taxon>
        <taxon>Gobioidei</taxon>
        <taxon>Gobiidae</taxon>
        <taxon>Oxudercinae</taxon>
        <taxon>Periophthalmus</taxon>
    </lineage>
</organism>
<evidence type="ECO:0000313" key="3">
    <source>
        <dbReference type="Proteomes" id="UP000261520"/>
    </source>
</evidence>
<proteinExistence type="predicted"/>
<dbReference type="Ensembl" id="ENSPMGT00000021676.1">
    <property type="protein sequence ID" value="ENSPMGP00000020346.1"/>
    <property type="gene ID" value="ENSPMGG00000016463.1"/>
</dbReference>
<name>A0A3B4AVI9_9GOBI</name>
<accession>A0A3B4AVI9</accession>
<evidence type="ECO:0000259" key="1">
    <source>
        <dbReference type="PROSITE" id="PS50927"/>
    </source>
</evidence>
<dbReference type="InterPro" id="IPR001480">
    <property type="entry name" value="Bulb-type_lectin_dom"/>
</dbReference>
<keyword evidence="3" id="KW-1185">Reference proteome</keyword>